<gene>
    <name evidence="2" type="ORF">GCM10011314_29850</name>
</gene>
<reference evidence="2" key="2">
    <citation type="submission" date="2020-09" db="EMBL/GenBank/DDBJ databases">
        <authorList>
            <person name="Sun Q."/>
            <person name="Zhou Y."/>
        </authorList>
    </citation>
    <scope>NUCLEOTIDE SEQUENCE</scope>
    <source>
        <strain evidence="2">CGMCC 1.10749</strain>
    </source>
</reference>
<organism evidence="2 3">
    <name type="scientific">Knoellia flava</name>
    <dbReference type="NCBI Taxonomy" id="913969"/>
    <lineage>
        <taxon>Bacteria</taxon>
        <taxon>Bacillati</taxon>
        <taxon>Actinomycetota</taxon>
        <taxon>Actinomycetes</taxon>
        <taxon>Micrococcales</taxon>
        <taxon>Intrasporangiaceae</taxon>
        <taxon>Knoellia</taxon>
    </lineage>
</organism>
<dbReference type="Proteomes" id="UP000628079">
    <property type="component" value="Unassembled WGS sequence"/>
</dbReference>
<keyword evidence="1" id="KW-1133">Transmembrane helix</keyword>
<evidence type="ECO:0000313" key="3">
    <source>
        <dbReference type="Proteomes" id="UP000628079"/>
    </source>
</evidence>
<protein>
    <submittedName>
        <fullName evidence="2">Uncharacterized protein</fullName>
    </submittedName>
</protein>
<feature type="transmembrane region" description="Helical" evidence="1">
    <location>
        <begin position="45"/>
        <end position="72"/>
    </location>
</feature>
<keyword evidence="1" id="KW-0812">Transmembrane</keyword>
<evidence type="ECO:0000313" key="2">
    <source>
        <dbReference type="EMBL" id="GGB88059.1"/>
    </source>
</evidence>
<comment type="caution">
    <text evidence="2">The sequence shown here is derived from an EMBL/GenBank/DDBJ whole genome shotgun (WGS) entry which is preliminary data.</text>
</comment>
<evidence type="ECO:0000256" key="1">
    <source>
        <dbReference type="SAM" id="Phobius"/>
    </source>
</evidence>
<feature type="transmembrane region" description="Helical" evidence="1">
    <location>
        <begin position="93"/>
        <end position="115"/>
    </location>
</feature>
<keyword evidence="1" id="KW-0472">Membrane</keyword>
<reference evidence="2" key="1">
    <citation type="journal article" date="2014" name="Int. J. Syst. Evol. Microbiol.">
        <title>Complete genome sequence of Corynebacterium casei LMG S-19264T (=DSM 44701T), isolated from a smear-ripened cheese.</title>
        <authorList>
            <consortium name="US DOE Joint Genome Institute (JGI-PGF)"/>
            <person name="Walter F."/>
            <person name="Albersmeier A."/>
            <person name="Kalinowski J."/>
            <person name="Ruckert C."/>
        </authorList>
    </citation>
    <scope>NUCLEOTIDE SEQUENCE</scope>
    <source>
        <strain evidence="2">CGMCC 1.10749</strain>
    </source>
</reference>
<proteinExistence type="predicted"/>
<accession>A0A8H9FUV6</accession>
<dbReference type="AlphaFoldDB" id="A0A8H9FUV6"/>
<name>A0A8H9FUV6_9MICO</name>
<dbReference type="RefSeq" id="WP_229708806.1">
    <property type="nucleotide sequence ID" value="NZ_BMEA01000003.1"/>
</dbReference>
<sequence>MTDPRIVPTDSLNLAGTSPSAAGVGAPAAAGGEAAAAPDPLRLCIFATVALLGWLLGPLALAFFAGLGVVGYARARRAGLLRSRCLLGDTRLVLAYLATLVLLAIAALVVGFGPWRLW</sequence>
<dbReference type="EMBL" id="BMEA01000003">
    <property type="protein sequence ID" value="GGB88059.1"/>
    <property type="molecule type" value="Genomic_DNA"/>
</dbReference>